<keyword evidence="9 11" id="KW-0472">Membrane</keyword>
<evidence type="ECO:0000256" key="12">
    <source>
        <dbReference type="RuleBase" id="RU003357"/>
    </source>
</evidence>
<evidence type="ECO:0000256" key="5">
    <source>
        <dbReference type="ARBA" id="ARBA00022692"/>
    </source>
</evidence>
<dbReference type="PANTHER" id="PTHR32552">
    <property type="entry name" value="FERRICHROME IRON RECEPTOR-RELATED"/>
    <property type="match status" value="1"/>
</dbReference>
<evidence type="ECO:0000256" key="2">
    <source>
        <dbReference type="ARBA" id="ARBA00022448"/>
    </source>
</evidence>
<feature type="domain" description="TonB-dependent receptor-like beta-barrel" evidence="15">
    <location>
        <begin position="274"/>
        <end position="721"/>
    </location>
</feature>
<accession>A0A4T3F5F0</accession>
<dbReference type="PANTHER" id="PTHR32552:SF81">
    <property type="entry name" value="TONB-DEPENDENT OUTER MEMBRANE RECEPTOR"/>
    <property type="match status" value="1"/>
</dbReference>
<evidence type="ECO:0000256" key="11">
    <source>
        <dbReference type="PROSITE-ProRule" id="PRU01360"/>
    </source>
</evidence>
<evidence type="ECO:0000256" key="8">
    <source>
        <dbReference type="ARBA" id="ARBA00023077"/>
    </source>
</evidence>
<evidence type="ECO:0000256" key="1">
    <source>
        <dbReference type="ARBA" id="ARBA00004571"/>
    </source>
</evidence>
<dbReference type="SUPFAM" id="SSF56935">
    <property type="entry name" value="Porins"/>
    <property type="match status" value="1"/>
</dbReference>
<sequence>MKGRLLAAASTAAFFLSPAAAFAQATDPEPEEHVGAIDRNSIIVTSTRREVELQDVPLSITAFQQEDLTEMGVVGYEGLAHETPGVVINKPTANFNNFSARGLAINGYNANLQSTVAIYIDELPISANGNSTILDPSLFDVERVEFLRGPQGTLFGSGSLAGALRIITRSPDLYNFEANGLVDFGLTTGDSFRQRYNAVVNVPIAEGTAALRAVGFYRHEEGWVDNLGTGVENSNTLENFGGRATLLIEPTERLSAKFMVSYEQSNPEDSSLINPDRDPDRETRFSDRPDLFQGELLTGNATITYDFDFAELTSSTTLSRYDALFYVDLAATFGQAIPFALDADAYDDLFVEEVRLASTHDGPVEWVLGGFYFYKRRDVDFDYRSSPEFLAAHGMTGLPDEYYLSFRSYSVSRELAAFGELTYRFGDNFWLTGGLRYGSVEVQGFTEEGGYDSNYLTNALFGIDGPLTVTPVAAAVGEKAKGSKASFKLSASYKPTDDITTYATVSTGFRTPIVNARAGQASALDPNDIIIPDGAGSDKLTNYELGIKGEFLDGHLFANLAAYRIDWSNIQVQANRVSDSVQFATNIGAAVSKGLEFEITALPATGLSLTFTGSLNDSEVSELSPAEAAISGATLGAQLAFPEFQGTVRARYDFNLEGSTDAWITASLTHVGDFPGMFENVPGQPGVVNPLFARTESFETVNAAAGVVMDDVNITLYVENLFNDHSITYVHPEAFIDGRFGTLRPRTVGVRIGTSF</sequence>
<dbReference type="InterPro" id="IPR039426">
    <property type="entry name" value="TonB-dep_rcpt-like"/>
</dbReference>
<evidence type="ECO:0000256" key="9">
    <source>
        <dbReference type="ARBA" id="ARBA00023136"/>
    </source>
</evidence>
<dbReference type="InterPro" id="IPR000531">
    <property type="entry name" value="Beta-barrel_TonB"/>
</dbReference>
<evidence type="ECO:0000313" key="18">
    <source>
        <dbReference type="Proteomes" id="UP000309389"/>
    </source>
</evidence>
<evidence type="ECO:0000256" key="7">
    <source>
        <dbReference type="ARBA" id="ARBA00023065"/>
    </source>
</evidence>
<keyword evidence="2 11" id="KW-0813">Transport</keyword>
<comment type="caution">
    <text evidence="17">The sequence shown here is derived from an EMBL/GenBank/DDBJ whole genome shotgun (WGS) entry which is preliminary data.</text>
</comment>
<dbReference type="Proteomes" id="UP000309389">
    <property type="component" value="Unassembled WGS sequence"/>
</dbReference>
<evidence type="ECO:0000259" key="15">
    <source>
        <dbReference type="Pfam" id="PF00593"/>
    </source>
</evidence>
<name>A0A4T3F5F0_9SPHN</name>
<dbReference type="GO" id="GO:0009279">
    <property type="term" value="C:cell outer membrane"/>
    <property type="evidence" value="ECO:0007669"/>
    <property type="project" value="UniProtKB-SubCell"/>
</dbReference>
<keyword evidence="3 11" id="KW-1134">Transmembrane beta strand</keyword>
<dbReference type="OrthoDB" id="9760333at2"/>
<dbReference type="Pfam" id="PF00593">
    <property type="entry name" value="TonB_dep_Rec_b-barrel"/>
    <property type="match status" value="1"/>
</dbReference>
<dbReference type="InterPro" id="IPR012910">
    <property type="entry name" value="Plug_dom"/>
</dbReference>
<dbReference type="Gene3D" id="2.40.170.20">
    <property type="entry name" value="TonB-dependent receptor, beta-barrel domain"/>
    <property type="match status" value="1"/>
</dbReference>
<feature type="signal peptide" evidence="14">
    <location>
        <begin position="1"/>
        <end position="23"/>
    </location>
</feature>
<evidence type="ECO:0000256" key="10">
    <source>
        <dbReference type="ARBA" id="ARBA00023237"/>
    </source>
</evidence>
<organism evidence="17 18">
    <name type="scientific">Alteraurantiacibacter aquimixticola</name>
    <dbReference type="NCBI Taxonomy" id="2489173"/>
    <lineage>
        <taxon>Bacteria</taxon>
        <taxon>Pseudomonadati</taxon>
        <taxon>Pseudomonadota</taxon>
        <taxon>Alphaproteobacteria</taxon>
        <taxon>Sphingomonadales</taxon>
        <taxon>Erythrobacteraceae</taxon>
        <taxon>Alteraurantiacibacter</taxon>
    </lineage>
</organism>
<evidence type="ECO:0000259" key="16">
    <source>
        <dbReference type="Pfam" id="PF07715"/>
    </source>
</evidence>
<evidence type="ECO:0000256" key="3">
    <source>
        <dbReference type="ARBA" id="ARBA00022452"/>
    </source>
</evidence>
<evidence type="ECO:0000313" key="17">
    <source>
        <dbReference type="EMBL" id="TIX51709.1"/>
    </source>
</evidence>
<comment type="similarity">
    <text evidence="11 12">Belongs to the TonB-dependent receptor family.</text>
</comment>
<keyword evidence="18" id="KW-1185">Reference proteome</keyword>
<dbReference type="EMBL" id="SSHH01000001">
    <property type="protein sequence ID" value="TIX51709.1"/>
    <property type="molecule type" value="Genomic_DNA"/>
</dbReference>
<keyword evidence="8 12" id="KW-0798">TonB box</keyword>
<dbReference type="InterPro" id="IPR036942">
    <property type="entry name" value="Beta-barrel_TonB_sf"/>
</dbReference>
<protein>
    <submittedName>
        <fullName evidence="17">TonB-dependent receptor</fullName>
    </submittedName>
</protein>
<dbReference type="RefSeq" id="WP_136692494.1">
    <property type="nucleotide sequence ID" value="NZ_SSHH01000001.1"/>
</dbReference>
<gene>
    <name evidence="17" type="ORF">E5222_04460</name>
</gene>
<keyword evidence="7" id="KW-0406">Ion transport</keyword>
<feature type="chain" id="PRO_5020419683" evidence="14">
    <location>
        <begin position="24"/>
        <end position="756"/>
    </location>
</feature>
<dbReference type="GO" id="GO:0006826">
    <property type="term" value="P:iron ion transport"/>
    <property type="evidence" value="ECO:0007669"/>
    <property type="project" value="UniProtKB-KW"/>
</dbReference>
<comment type="subcellular location">
    <subcellularLocation>
        <location evidence="1 11">Cell outer membrane</location>
        <topology evidence="1 11">Multi-pass membrane protein</topology>
    </subcellularLocation>
</comment>
<keyword evidence="6" id="KW-0408">Iron</keyword>
<evidence type="ECO:0000256" key="6">
    <source>
        <dbReference type="ARBA" id="ARBA00023004"/>
    </source>
</evidence>
<reference evidence="17 18" key="1">
    <citation type="submission" date="2019-04" db="EMBL/GenBank/DDBJ databases">
        <title>Altererythrobacter aquimixticola sp. nov., isolated from sediment of junction between the ocean and a freshwater spring.</title>
        <authorList>
            <person name="Yoon J.-H."/>
        </authorList>
    </citation>
    <scope>NUCLEOTIDE SEQUENCE [LARGE SCALE GENOMIC DNA]</scope>
    <source>
        <strain evidence="17 18">SSKS-13</strain>
    </source>
</reference>
<keyword evidence="17" id="KW-0675">Receptor</keyword>
<evidence type="ECO:0000256" key="13">
    <source>
        <dbReference type="SAM" id="MobiDB-lite"/>
    </source>
</evidence>
<evidence type="ECO:0000256" key="4">
    <source>
        <dbReference type="ARBA" id="ARBA00022496"/>
    </source>
</evidence>
<feature type="compositionally biased region" description="Basic and acidic residues" evidence="13">
    <location>
        <begin position="275"/>
        <end position="285"/>
    </location>
</feature>
<keyword evidence="5 11" id="KW-0812">Transmembrane</keyword>
<dbReference type="PROSITE" id="PS52016">
    <property type="entry name" value="TONB_DEPENDENT_REC_3"/>
    <property type="match status" value="1"/>
</dbReference>
<dbReference type="AlphaFoldDB" id="A0A4T3F5F0"/>
<feature type="domain" description="TonB-dependent receptor plug" evidence="16">
    <location>
        <begin position="53"/>
        <end position="163"/>
    </location>
</feature>
<keyword evidence="10 11" id="KW-0998">Cell outer membrane</keyword>
<dbReference type="Pfam" id="PF07715">
    <property type="entry name" value="Plug"/>
    <property type="match status" value="1"/>
</dbReference>
<keyword evidence="4" id="KW-0410">Iron transport</keyword>
<evidence type="ECO:0000256" key="14">
    <source>
        <dbReference type="SAM" id="SignalP"/>
    </source>
</evidence>
<keyword evidence="14" id="KW-0732">Signal</keyword>
<feature type="region of interest" description="Disordered" evidence="13">
    <location>
        <begin position="265"/>
        <end position="285"/>
    </location>
</feature>
<proteinExistence type="inferred from homology"/>